<comment type="catalytic activity">
    <reaction evidence="8 9">
        <text>N-acetyl-L-glutamate + ATP = N-acetyl-L-glutamyl 5-phosphate + ADP</text>
        <dbReference type="Rhea" id="RHEA:14629"/>
        <dbReference type="ChEBI" id="CHEBI:30616"/>
        <dbReference type="ChEBI" id="CHEBI:44337"/>
        <dbReference type="ChEBI" id="CHEBI:57936"/>
        <dbReference type="ChEBI" id="CHEBI:456216"/>
        <dbReference type="EC" id="2.7.2.8"/>
    </reaction>
</comment>
<dbReference type="CDD" id="cd04238">
    <property type="entry name" value="AAK_NAGK-like"/>
    <property type="match status" value="1"/>
</dbReference>
<evidence type="ECO:0000256" key="5">
    <source>
        <dbReference type="ARBA" id="ARBA00022741"/>
    </source>
</evidence>
<dbReference type="InterPro" id="IPR004662">
    <property type="entry name" value="AcgluKinase_fam"/>
</dbReference>
<evidence type="ECO:0000256" key="6">
    <source>
        <dbReference type="ARBA" id="ARBA00022777"/>
    </source>
</evidence>
<keyword evidence="6 9" id="KW-0418">Kinase</keyword>
<accession>A0A6M1T513</accession>
<comment type="pathway">
    <text evidence="1 9">Amino-acid biosynthesis; L-arginine biosynthesis; N(2)-acetyl-L-ornithine from L-glutamate: step 2/4.</text>
</comment>
<keyword evidence="9" id="KW-0963">Cytoplasm</keyword>
<dbReference type="NCBIfam" id="TIGR00761">
    <property type="entry name" value="argB"/>
    <property type="match status" value="1"/>
</dbReference>
<feature type="domain" description="Aspartate/glutamate/uridylate kinase" evidence="10">
    <location>
        <begin position="5"/>
        <end position="243"/>
    </location>
</feature>
<gene>
    <name evidence="9 11" type="primary">argB</name>
    <name evidence="11" type="ORF">G3570_10605</name>
</gene>
<name>A0A6M1T513_9BACT</name>
<dbReference type="UniPathway" id="UPA00068">
    <property type="reaction ID" value="UER00107"/>
</dbReference>
<dbReference type="GO" id="GO:0003991">
    <property type="term" value="F:acetylglutamate kinase activity"/>
    <property type="evidence" value="ECO:0007669"/>
    <property type="project" value="UniProtKB-UniRule"/>
</dbReference>
<sequence>MNSLNIVKIGGSVLEEESSLQQFLDDFGRIEGPKILVHGGGTKATALSKELGIPVRMHEGRRITDAESLDVAVMVYAGLINKSLVARLQGQNCNAVGLTGADLNVIPASKRKPDSIDFGFVGDIETQEMNGYFISRLLDEGVVPVFCAITHDGDGQLLNTNADTIASSLCSLLSENYEVRLTYCMDVEGVMLDKYQPDTLFETLNSEQFHHYKQEGVIKDGMIPKLFNGFKALENGVHKVSIKHSKNLLNGTETALIS</sequence>
<keyword evidence="7 9" id="KW-0067">ATP-binding</keyword>
<proteinExistence type="inferred from homology"/>
<keyword evidence="3 9" id="KW-0028">Amino-acid biosynthesis</keyword>
<keyword evidence="2 9" id="KW-0055">Arginine biosynthesis</keyword>
<dbReference type="GO" id="GO:0042450">
    <property type="term" value="P:L-arginine biosynthetic process via ornithine"/>
    <property type="evidence" value="ECO:0007669"/>
    <property type="project" value="UniProtKB-UniRule"/>
</dbReference>
<dbReference type="EMBL" id="JAALLT010000003">
    <property type="protein sequence ID" value="NGP77085.1"/>
    <property type="molecule type" value="Genomic_DNA"/>
</dbReference>
<evidence type="ECO:0000256" key="1">
    <source>
        <dbReference type="ARBA" id="ARBA00004828"/>
    </source>
</evidence>
<dbReference type="GO" id="GO:0005524">
    <property type="term" value="F:ATP binding"/>
    <property type="evidence" value="ECO:0007669"/>
    <property type="project" value="UniProtKB-UniRule"/>
</dbReference>
<organism evidence="11 12">
    <name type="scientific">Halalkalibaculum roseum</name>
    <dbReference type="NCBI Taxonomy" id="2709311"/>
    <lineage>
        <taxon>Bacteria</taxon>
        <taxon>Pseudomonadati</taxon>
        <taxon>Balneolota</taxon>
        <taxon>Balneolia</taxon>
        <taxon>Balneolales</taxon>
        <taxon>Balneolaceae</taxon>
        <taxon>Halalkalibaculum</taxon>
    </lineage>
</organism>
<dbReference type="PANTHER" id="PTHR23342:SF0">
    <property type="entry name" value="N-ACETYLGLUTAMATE SYNTHASE, MITOCHONDRIAL"/>
    <property type="match status" value="1"/>
</dbReference>
<feature type="site" description="Transition state stabilizer" evidence="9">
    <location>
        <position position="225"/>
    </location>
</feature>
<dbReference type="PIRSF" id="PIRSF000728">
    <property type="entry name" value="NAGK"/>
    <property type="match status" value="1"/>
</dbReference>
<evidence type="ECO:0000256" key="4">
    <source>
        <dbReference type="ARBA" id="ARBA00022679"/>
    </source>
</evidence>
<dbReference type="Gene3D" id="3.40.1160.10">
    <property type="entry name" value="Acetylglutamate kinase-like"/>
    <property type="match status" value="1"/>
</dbReference>
<evidence type="ECO:0000256" key="3">
    <source>
        <dbReference type="ARBA" id="ARBA00022605"/>
    </source>
</evidence>
<feature type="binding site" evidence="9">
    <location>
        <position position="159"/>
    </location>
    <ligand>
        <name>substrate</name>
    </ligand>
</feature>
<feature type="site" description="Transition state stabilizer" evidence="9">
    <location>
        <position position="8"/>
    </location>
</feature>
<dbReference type="HAMAP" id="MF_00082">
    <property type="entry name" value="ArgB"/>
    <property type="match status" value="1"/>
</dbReference>
<feature type="binding site" evidence="9">
    <location>
        <position position="62"/>
    </location>
    <ligand>
        <name>substrate</name>
    </ligand>
</feature>
<evidence type="ECO:0000256" key="8">
    <source>
        <dbReference type="ARBA" id="ARBA00048141"/>
    </source>
</evidence>
<comment type="subcellular location">
    <subcellularLocation>
        <location evidence="9">Cytoplasm</location>
    </subcellularLocation>
</comment>
<protein>
    <recommendedName>
        <fullName evidence="9">Acetylglutamate kinase</fullName>
        <ecNumber evidence="9">2.7.2.8</ecNumber>
    </recommendedName>
    <alternativeName>
        <fullName evidence="9">N-acetyl-L-glutamate 5-phosphotransferase</fullName>
    </alternativeName>
    <alternativeName>
        <fullName evidence="9">NAG kinase</fullName>
        <shortName evidence="9">NAGK</shortName>
    </alternativeName>
</protein>
<dbReference type="AlphaFoldDB" id="A0A6M1T513"/>
<keyword evidence="4 9" id="KW-0808">Transferase</keyword>
<evidence type="ECO:0000256" key="9">
    <source>
        <dbReference type="HAMAP-Rule" id="MF_00082"/>
    </source>
</evidence>
<dbReference type="InterPro" id="IPR001048">
    <property type="entry name" value="Asp/Glu/Uridylate_kinase"/>
</dbReference>
<dbReference type="SUPFAM" id="SSF53633">
    <property type="entry name" value="Carbamate kinase-like"/>
    <property type="match status" value="1"/>
</dbReference>
<reference evidence="11 12" key="1">
    <citation type="submission" date="2020-02" db="EMBL/GenBank/DDBJ databases">
        <title>Balneolaceae bacterium YR4-1, complete genome.</title>
        <authorList>
            <person name="Li Y."/>
            <person name="Wu S."/>
        </authorList>
    </citation>
    <scope>NUCLEOTIDE SEQUENCE [LARGE SCALE GENOMIC DNA]</scope>
    <source>
        <strain evidence="11 12">YR4-1</strain>
    </source>
</reference>
<dbReference type="RefSeq" id="WP_165142104.1">
    <property type="nucleotide sequence ID" value="NZ_JAALLT010000003.1"/>
</dbReference>
<keyword evidence="5 9" id="KW-0547">Nucleotide-binding</keyword>
<evidence type="ECO:0000313" key="11">
    <source>
        <dbReference type="EMBL" id="NGP77085.1"/>
    </source>
</evidence>
<evidence type="ECO:0000256" key="7">
    <source>
        <dbReference type="ARBA" id="ARBA00022840"/>
    </source>
</evidence>
<dbReference type="EC" id="2.7.2.8" evidence="9"/>
<dbReference type="GO" id="GO:0005737">
    <property type="term" value="C:cytoplasm"/>
    <property type="evidence" value="ECO:0007669"/>
    <property type="project" value="UniProtKB-SubCell"/>
</dbReference>
<evidence type="ECO:0000256" key="2">
    <source>
        <dbReference type="ARBA" id="ARBA00022571"/>
    </source>
</evidence>
<comment type="function">
    <text evidence="9">Catalyzes the ATP-dependent phosphorylation of N-acetyl-L-glutamate.</text>
</comment>
<dbReference type="InterPro" id="IPR036393">
    <property type="entry name" value="AceGlu_kinase-like_sf"/>
</dbReference>
<evidence type="ECO:0000259" key="10">
    <source>
        <dbReference type="Pfam" id="PF00696"/>
    </source>
</evidence>
<dbReference type="Pfam" id="PF00696">
    <property type="entry name" value="AA_kinase"/>
    <property type="match status" value="1"/>
</dbReference>
<dbReference type="InterPro" id="IPR037528">
    <property type="entry name" value="ArgB"/>
</dbReference>
<evidence type="ECO:0000313" key="12">
    <source>
        <dbReference type="Proteomes" id="UP000473278"/>
    </source>
</evidence>
<feature type="binding site" evidence="9">
    <location>
        <begin position="40"/>
        <end position="41"/>
    </location>
    <ligand>
        <name>substrate</name>
    </ligand>
</feature>
<dbReference type="Proteomes" id="UP000473278">
    <property type="component" value="Unassembled WGS sequence"/>
</dbReference>
<keyword evidence="12" id="KW-1185">Reference proteome</keyword>
<dbReference type="PANTHER" id="PTHR23342">
    <property type="entry name" value="N-ACETYLGLUTAMATE SYNTHASE"/>
    <property type="match status" value="1"/>
</dbReference>
<comment type="similarity">
    <text evidence="9">Belongs to the acetylglutamate kinase family. ArgB subfamily.</text>
</comment>
<comment type="caution">
    <text evidence="11">The sequence shown here is derived from an EMBL/GenBank/DDBJ whole genome shotgun (WGS) entry which is preliminary data.</text>
</comment>